<comment type="similarity">
    <text evidence="2 6">Belongs to the CTL (choline transporter-like) family.</text>
</comment>
<dbReference type="AlphaFoldDB" id="A0A9D4TYB3"/>
<feature type="transmembrane region" description="Helical" evidence="6">
    <location>
        <begin position="199"/>
        <end position="219"/>
    </location>
</feature>
<dbReference type="InterPro" id="IPR007603">
    <property type="entry name" value="Choline_transptr-like"/>
</dbReference>
<feature type="transmembrane region" description="Helical" evidence="6">
    <location>
        <begin position="309"/>
        <end position="330"/>
    </location>
</feature>
<feature type="transmembrane region" description="Helical" evidence="6">
    <location>
        <begin position="25"/>
        <end position="45"/>
    </location>
</feature>
<evidence type="ECO:0000256" key="2">
    <source>
        <dbReference type="ARBA" id="ARBA00007168"/>
    </source>
</evidence>
<protein>
    <recommendedName>
        <fullName evidence="6">Choline transporter-like protein</fullName>
    </recommendedName>
</protein>
<keyword evidence="4 6" id="KW-1133">Transmembrane helix</keyword>
<feature type="transmembrane region" description="Helical" evidence="6">
    <location>
        <begin position="455"/>
        <end position="484"/>
    </location>
</feature>
<keyword evidence="5 6" id="KW-0472">Membrane</keyword>
<evidence type="ECO:0000256" key="7">
    <source>
        <dbReference type="SAM" id="MobiDB-lite"/>
    </source>
</evidence>
<feature type="transmembrane region" description="Helical" evidence="6">
    <location>
        <begin position="411"/>
        <end position="435"/>
    </location>
</feature>
<comment type="caution">
    <text evidence="8">The sequence shown here is derived from an EMBL/GenBank/DDBJ whole genome shotgun (WGS) entry which is preliminary data.</text>
</comment>
<feature type="region of interest" description="Disordered" evidence="7">
    <location>
        <begin position="521"/>
        <end position="546"/>
    </location>
</feature>
<feature type="transmembrane region" description="Helical" evidence="6">
    <location>
        <begin position="151"/>
        <end position="168"/>
    </location>
</feature>
<dbReference type="GO" id="GO:0005886">
    <property type="term" value="C:plasma membrane"/>
    <property type="evidence" value="ECO:0007669"/>
    <property type="project" value="UniProtKB-SubCell"/>
</dbReference>
<dbReference type="PANTHER" id="PTHR12385:SF98">
    <property type="entry name" value="CHOLINE TRANSPORTER-LIKE PROTEIN"/>
    <property type="match status" value="1"/>
</dbReference>
<dbReference type="PANTHER" id="PTHR12385">
    <property type="entry name" value="CHOLINE TRANSPORTER-LIKE (SLC FAMILY 44)"/>
    <property type="match status" value="1"/>
</dbReference>
<evidence type="ECO:0000256" key="5">
    <source>
        <dbReference type="ARBA" id="ARBA00023136"/>
    </source>
</evidence>
<evidence type="ECO:0000256" key="3">
    <source>
        <dbReference type="ARBA" id="ARBA00022692"/>
    </source>
</evidence>
<accession>A0A9D4TYB3</accession>
<name>A0A9D4TYB3_CHLVU</name>
<feature type="transmembrane region" description="Helical" evidence="6">
    <location>
        <begin position="128"/>
        <end position="145"/>
    </location>
</feature>
<reference evidence="8" key="2">
    <citation type="submission" date="2020-11" db="EMBL/GenBank/DDBJ databases">
        <authorList>
            <person name="Cecchin M."/>
            <person name="Marcolungo L."/>
            <person name="Rossato M."/>
            <person name="Girolomoni L."/>
            <person name="Cosentino E."/>
            <person name="Cuine S."/>
            <person name="Li-Beisson Y."/>
            <person name="Delledonne M."/>
            <person name="Ballottari M."/>
        </authorList>
    </citation>
    <scope>NUCLEOTIDE SEQUENCE</scope>
    <source>
        <strain evidence="8">211/11P</strain>
        <tissue evidence="8">Whole cell</tissue>
    </source>
</reference>
<keyword evidence="9" id="KW-1185">Reference proteome</keyword>
<feature type="compositionally biased region" description="Low complexity" evidence="7">
    <location>
        <begin position="524"/>
        <end position="537"/>
    </location>
</feature>
<reference evidence="8" key="1">
    <citation type="journal article" date="2019" name="Plant J.">
        <title>Chlorella vulgaris genome assembly and annotation reveals the molecular basis for metabolic acclimation to high light conditions.</title>
        <authorList>
            <person name="Cecchin M."/>
            <person name="Marcolungo L."/>
            <person name="Rossato M."/>
            <person name="Girolomoni L."/>
            <person name="Cosentino E."/>
            <person name="Cuine S."/>
            <person name="Li-Beisson Y."/>
            <person name="Delledonne M."/>
            <person name="Ballottari M."/>
        </authorList>
    </citation>
    <scope>NUCLEOTIDE SEQUENCE</scope>
    <source>
        <strain evidence="8">211/11P</strain>
    </source>
</reference>
<evidence type="ECO:0000313" key="9">
    <source>
        <dbReference type="Proteomes" id="UP001055712"/>
    </source>
</evidence>
<dbReference type="Pfam" id="PF04515">
    <property type="entry name" value="Choline_transpo"/>
    <property type="match status" value="1"/>
</dbReference>
<sequence length="546" mass="58233">MGGPPSPPLGGAAHFNYSRVPRDRIFGVFFALVWAACIVGGIYAITHRSPAFVHTDFQDPASCPLDPTDGHRRLMELHAQHKGDFSVSDFMRLTGRWLAVSALLALGLGVAFIHLFKHHSAVMTKATVGTQVAFPAAMAIVFIVSGQPLGALMFGGLAALSAWVFYLWRDQINLATRLLGVSAHGLAANAGIVPATICLSLGSLVAIAPLCAFLGFAFMNGEVIPNPQRQGSLQCVDAEGQDVLCCSWQPNSFARAYMGCAVVTLLWTMLLANQIRVFVTSGAVAQWYFAPSGSLTAPRGTTRLSLKHALGPSFGSLCLSSLVLTISQLIRDAMDNASRENDEIGVGTIIKTIFICLAQCCLSVLEYLTKFATVLMAITGEAFMDAGRHVTDLLLRNLLNAFASTVWFTPLVIRLACLTMSAGWGLLSGGAYYYLHRSSALEATPGLNASVLGVSVFVVTQFVLSFIGGILLSVLDAVFICWAIDRDSQTVSHPEVYSVFQTVPIPGAVVEQPDGDIQYGAGEAAPSYQAPSSAPHAYEPPTISRV</sequence>
<feature type="transmembrane region" description="Helical" evidence="6">
    <location>
        <begin position="256"/>
        <end position="289"/>
    </location>
</feature>
<evidence type="ECO:0000313" key="8">
    <source>
        <dbReference type="EMBL" id="KAI3438110.1"/>
    </source>
</evidence>
<evidence type="ECO:0000256" key="4">
    <source>
        <dbReference type="ARBA" id="ARBA00022989"/>
    </source>
</evidence>
<dbReference type="EMBL" id="SIDB01000001">
    <property type="protein sequence ID" value="KAI3438110.1"/>
    <property type="molecule type" value="Genomic_DNA"/>
</dbReference>
<comment type="subcellular location">
    <subcellularLocation>
        <location evidence="6">Cell membrane</location>
        <topology evidence="6">Multi-pass membrane protein</topology>
    </subcellularLocation>
    <subcellularLocation>
        <location evidence="1">Membrane</location>
        <topology evidence="1">Multi-pass membrane protein</topology>
    </subcellularLocation>
</comment>
<evidence type="ECO:0000256" key="1">
    <source>
        <dbReference type="ARBA" id="ARBA00004141"/>
    </source>
</evidence>
<proteinExistence type="inferred from homology"/>
<evidence type="ECO:0000256" key="6">
    <source>
        <dbReference type="RuleBase" id="RU368066"/>
    </source>
</evidence>
<dbReference type="GO" id="GO:0022857">
    <property type="term" value="F:transmembrane transporter activity"/>
    <property type="evidence" value="ECO:0007669"/>
    <property type="project" value="UniProtKB-UniRule"/>
</dbReference>
<gene>
    <name evidence="8" type="ORF">D9Q98_000551</name>
</gene>
<dbReference type="OrthoDB" id="420519at2759"/>
<dbReference type="Proteomes" id="UP001055712">
    <property type="component" value="Unassembled WGS sequence"/>
</dbReference>
<keyword evidence="3 6" id="KW-0812">Transmembrane</keyword>
<comment type="function">
    <text evidence="6">Choline transporter.</text>
</comment>
<organism evidence="8 9">
    <name type="scientific">Chlorella vulgaris</name>
    <name type="common">Green alga</name>
    <dbReference type="NCBI Taxonomy" id="3077"/>
    <lineage>
        <taxon>Eukaryota</taxon>
        <taxon>Viridiplantae</taxon>
        <taxon>Chlorophyta</taxon>
        <taxon>core chlorophytes</taxon>
        <taxon>Trebouxiophyceae</taxon>
        <taxon>Chlorellales</taxon>
        <taxon>Chlorellaceae</taxon>
        <taxon>Chlorella clade</taxon>
        <taxon>Chlorella</taxon>
    </lineage>
</organism>
<feature type="transmembrane region" description="Helical" evidence="6">
    <location>
        <begin position="97"/>
        <end position="116"/>
    </location>
</feature>